<evidence type="ECO:0000313" key="2">
    <source>
        <dbReference type="EMBL" id="KNC85656.1"/>
    </source>
</evidence>
<feature type="compositionally biased region" description="Low complexity" evidence="1">
    <location>
        <begin position="51"/>
        <end position="62"/>
    </location>
</feature>
<feature type="compositionally biased region" description="Polar residues" evidence="1">
    <location>
        <begin position="113"/>
        <end position="122"/>
    </location>
</feature>
<sequence>METHELLQLLNPDIQEAQIRSTQSLTNRRGHNGNTGRSEATGRPSPHIGQRQHQQWQQRPTATATATTCNGCRAQAPPGLRHIPRCHHYRAAQSGVQDNRSRSSDTNIHSRDIQSSQRTTLPQGKERHQSQFSNRQPTTNTSTPQVNVVTQEDVPRNDTQSATEIHIHSILTEEAGQGDDSYPTTPQSSWTPFPEQP</sequence>
<reference evidence="2 3" key="1">
    <citation type="submission" date="2011-02" db="EMBL/GenBank/DDBJ databases">
        <title>The Genome Sequence of Sphaeroforma arctica JP610.</title>
        <authorList>
            <consortium name="The Broad Institute Genome Sequencing Platform"/>
            <person name="Russ C."/>
            <person name="Cuomo C."/>
            <person name="Young S.K."/>
            <person name="Zeng Q."/>
            <person name="Gargeya S."/>
            <person name="Alvarado L."/>
            <person name="Berlin A."/>
            <person name="Chapman S.B."/>
            <person name="Chen Z."/>
            <person name="Freedman E."/>
            <person name="Gellesch M."/>
            <person name="Goldberg J."/>
            <person name="Griggs A."/>
            <person name="Gujja S."/>
            <person name="Heilman E."/>
            <person name="Heiman D."/>
            <person name="Howarth C."/>
            <person name="Mehta T."/>
            <person name="Neiman D."/>
            <person name="Pearson M."/>
            <person name="Roberts A."/>
            <person name="Saif S."/>
            <person name="Shea T."/>
            <person name="Shenoy N."/>
            <person name="Sisk P."/>
            <person name="Stolte C."/>
            <person name="Sykes S."/>
            <person name="White J."/>
            <person name="Yandava C."/>
            <person name="Burger G."/>
            <person name="Gray M.W."/>
            <person name="Holland P.W.H."/>
            <person name="King N."/>
            <person name="Lang F.B.F."/>
            <person name="Roger A.J."/>
            <person name="Ruiz-Trillo I."/>
            <person name="Haas B."/>
            <person name="Nusbaum C."/>
            <person name="Birren B."/>
        </authorList>
    </citation>
    <scope>NUCLEOTIDE SEQUENCE [LARGE SCALE GENOMIC DNA]</scope>
    <source>
        <strain evidence="2 3">JP610</strain>
    </source>
</reference>
<proteinExistence type="predicted"/>
<keyword evidence="3" id="KW-1185">Reference proteome</keyword>
<feature type="region of interest" description="Disordered" evidence="1">
    <location>
        <begin position="22"/>
        <end position="62"/>
    </location>
</feature>
<accession>A0A0L0G9V7</accession>
<gene>
    <name evidence="2" type="ORF">SARC_02177</name>
</gene>
<feature type="compositionally biased region" description="Basic and acidic residues" evidence="1">
    <location>
        <begin position="99"/>
        <end position="112"/>
    </location>
</feature>
<name>A0A0L0G9V7_9EUKA</name>
<dbReference type="RefSeq" id="XP_014159558.1">
    <property type="nucleotide sequence ID" value="XM_014304083.1"/>
</dbReference>
<organism evidence="2 3">
    <name type="scientific">Sphaeroforma arctica JP610</name>
    <dbReference type="NCBI Taxonomy" id="667725"/>
    <lineage>
        <taxon>Eukaryota</taxon>
        <taxon>Ichthyosporea</taxon>
        <taxon>Ichthyophonida</taxon>
        <taxon>Sphaeroforma</taxon>
    </lineage>
</organism>
<feature type="compositionally biased region" description="Polar residues" evidence="1">
    <location>
        <begin position="22"/>
        <end position="38"/>
    </location>
</feature>
<feature type="compositionally biased region" description="Polar residues" evidence="1">
    <location>
        <begin position="182"/>
        <end position="191"/>
    </location>
</feature>
<feature type="region of interest" description="Disordered" evidence="1">
    <location>
        <begin position="91"/>
        <end position="197"/>
    </location>
</feature>
<feature type="compositionally biased region" description="Polar residues" evidence="1">
    <location>
        <begin position="130"/>
        <end position="150"/>
    </location>
</feature>
<dbReference type="AlphaFoldDB" id="A0A0L0G9V7"/>
<evidence type="ECO:0000256" key="1">
    <source>
        <dbReference type="SAM" id="MobiDB-lite"/>
    </source>
</evidence>
<dbReference type="EMBL" id="KQ241691">
    <property type="protein sequence ID" value="KNC85656.1"/>
    <property type="molecule type" value="Genomic_DNA"/>
</dbReference>
<dbReference type="Proteomes" id="UP000054560">
    <property type="component" value="Unassembled WGS sequence"/>
</dbReference>
<dbReference type="GeneID" id="25902681"/>
<protein>
    <submittedName>
        <fullName evidence="2">Uncharacterized protein</fullName>
    </submittedName>
</protein>
<evidence type="ECO:0000313" key="3">
    <source>
        <dbReference type="Proteomes" id="UP000054560"/>
    </source>
</evidence>